<proteinExistence type="predicted"/>
<dbReference type="EMBL" id="JACYFT010000006">
    <property type="protein sequence ID" value="MBD8051981.1"/>
    <property type="molecule type" value="Genomic_DNA"/>
</dbReference>
<gene>
    <name evidence="2" type="ORF">IC609_15700</name>
</gene>
<protein>
    <submittedName>
        <fullName evidence="2">NYN domain-containing protein</fullName>
    </submittedName>
</protein>
<dbReference type="GO" id="GO:0004540">
    <property type="term" value="F:RNA nuclease activity"/>
    <property type="evidence" value="ECO:0007669"/>
    <property type="project" value="InterPro"/>
</dbReference>
<keyword evidence="3" id="KW-1185">Reference proteome</keyword>
<dbReference type="Gene3D" id="3.40.50.1010">
    <property type="entry name" value="5'-nuclease"/>
    <property type="match status" value="1"/>
</dbReference>
<dbReference type="Pfam" id="PF01936">
    <property type="entry name" value="NYN"/>
    <property type="match status" value="1"/>
</dbReference>
<evidence type="ECO:0000259" key="1">
    <source>
        <dbReference type="Pfam" id="PF01936"/>
    </source>
</evidence>
<dbReference type="InterPro" id="IPR021139">
    <property type="entry name" value="NYN"/>
</dbReference>
<feature type="domain" description="NYN" evidence="1">
    <location>
        <begin position="103"/>
        <end position="183"/>
    </location>
</feature>
<dbReference type="Proteomes" id="UP000647424">
    <property type="component" value="Unassembled WGS sequence"/>
</dbReference>
<comment type="caution">
    <text evidence="2">The sequence shown here is derived from an EMBL/GenBank/DDBJ whole genome shotgun (WGS) entry which is preliminary data.</text>
</comment>
<evidence type="ECO:0000313" key="2">
    <source>
        <dbReference type="EMBL" id="MBD8051981.1"/>
    </source>
</evidence>
<sequence length="213" mass="24474">MTKRRVIAYVDGFNFYYRRLRNKPYRWLDLYTFFTQFFPNDQLVQVRYFTARVGGKFDASKPLRQQAYLRALQTLPQVDLIEGQFLTTEVKYRLAEPLFAADGTQRESAKVWKQDEKGSDVNLGSYLLNDAWEDRYDVAAVVTNDSDLAVPIQMAVKRGKTVLLLHPDGNPSRSLERSATGVLHIHDSHLKHAQFPDVIPLPNGKVVRKPVGF</sequence>
<organism evidence="2 3">
    <name type="scientific">Limnohabitans radicicola</name>
    <dbReference type="NCBI Taxonomy" id="2771427"/>
    <lineage>
        <taxon>Bacteria</taxon>
        <taxon>Pseudomonadati</taxon>
        <taxon>Pseudomonadota</taxon>
        <taxon>Betaproteobacteria</taxon>
        <taxon>Burkholderiales</taxon>
        <taxon>Comamonadaceae</taxon>
        <taxon>Limnohabitans</taxon>
    </lineage>
</organism>
<name>A0A927IN94_9BURK</name>
<dbReference type="RefSeq" id="WP_191820473.1">
    <property type="nucleotide sequence ID" value="NZ_JACYFT010000006.1"/>
</dbReference>
<accession>A0A927IN94</accession>
<dbReference type="AlphaFoldDB" id="A0A927IN94"/>
<dbReference type="CDD" id="cd18722">
    <property type="entry name" value="PIN_NicB-like"/>
    <property type="match status" value="1"/>
</dbReference>
<evidence type="ECO:0000313" key="3">
    <source>
        <dbReference type="Proteomes" id="UP000647424"/>
    </source>
</evidence>
<reference evidence="2" key="1">
    <citation type="submission" date="2020-09" db="EMBL/GenBank/DDBJ databases">
        <title>Genome seq and assembly of Limnohabitants sp.</title>
        <authorList>
            <person name="Chhetri G."/>
        </authorList>
    </citation>
    <scope>NUCLEOTIDE SEQUENCE</scope>
    <source>
        <strain evidence="2">JUR4</strain>
    </source>
</reference>